<dbReference type="InterPro" id="IPR000944">
    <property type="entry name" value="Tscrpt_reg_Rrf2"/>
</dbReference>
<dbReference type="GO" id="GO:0005829">
    <property type="term" value="C:cytosol"/>
    <property type="evidence" value="ECO:0007669"/>
    <property type="project" value="TreeGrafter"/>
</dbReference>
<dbReference type="Pfam" id="PF02082">
    <property type="entry name" value="Rrf2"/>
    <property type="match status" value="1"/>
</dbReference>
<evidence type="ECO:0000313" key="2">
    <source>
        <dbReference type="Proteomes" id="UP000198282"/>
    </source>
</evidence>
<dbReference type="InterPro" id="IPR036390">
    <property type="entry name" value="WH_DNA-bd_sf"/>
</dbReference>
<keyword evidence="2" id="KW-1185">Reference proteome</keyword>
<dbReference type="SUPFAM" id="SSF46785">
    <property type="entry name" value="Winged helix' DNA-binding domain"/>
    <property type="match status" value="1"/>
</dbReference>
<name>A0A238ZZE6_9ACTN</name>
<dbReference type="PROSITE" id="PS51197">
    <property type="entry name" value="HTH_RRF2_2"/>
    <property type="match status" value="1"/>
</dbReference>
<reference evidence="1 2" key="1">
    <citation type="submission" date="2017-06" db="EMBL/GenBank/DDBJ databases">
        <authorList>
            <person name="Kim H.J."/>
            <person name="Triplett B.A."/>
        </authorList>
    </citation>
    <scope>NUCLEOTIDE SEQUENCE [LARGE SCALE GENOMIC DNA]</scope>
    <source>
        <strain evidence="1 2">CGMCC 4.2132</strain>
    </source>
</reference>
<evidence type="ECO:0000313" key="1">
    <source>
        <dbReference type="EMBL" id="SNR88765.1"/>
    </source>
</evidence>
<dbReference type="Gene3D" id="1.10.10.10">
    <property type="entry name" value="Winged helix-like DNA-binding domain superfamily/Winged helix DNA-binding domain"/>
    <property type="match status" value="1"/>
</dbReference>
<dbReference type="AlphaFoldDB" id="A0A238ZZE6"/>
<organism evidence="1 2">
    <name type="scientific">Streptosporangium subroseum</name>
    <dbReference type="NCBI Taxonomy" id="106412"/>
    <lineage>
        <taxon>Bacteria</taxon>
        <taxon>Bacillati</taxon>
        <taxon>Actinomycetota</taxon>
        <taxon>Actinomycetes</taxon>
        <taxon>Streptosporangiales</taxon>
        <taxon>Streptosporangiaceae</taxon>
        <taxon>Streptosporangium</taxon>
    </lineage>
</organism>
<dbReference type="InterPro" id="IPR036388">
    <property type="entry name" value="WH-like_DNA-bd_sf"/>
</dbReference>
<accession>A0A238ZZE6</accession>
<protein>
    <submittedName>
        <fullName evidence="1">Transcriptional regulator, BadM/Rrf2 family</fullName>
    </submittedName>
</protein>
<proteinExistence type="predicted"/>
<dbReference type="FunFam" id="1.10.10.10:FF:000138">
    <property type="entry name" value="Rrf2 family transcriptional regulator"/>
    <property type="match status" value="1"/>
</dbReference>
<gene>
    <name evidence="1" type="ORF">SAMN05216276_100127</name>
</gene>
<dbReference type="EMBL" id="FZOD01000001">
    <property type="protein sequence ID" value="SNR88765.1"/>
    <property type="molecule type" value="Genomic_DNA"/>
</dbReference>
<dbReference type="PANTHER" id="PTHR33221:SF15">
    <property type="entry name" value="HTH-TYPE TRANSCRIPTIONAL REGULATOR YWGB-RELATED"/>
    <property type="match status" value="1"/>
</dbReference>
<dbReference type="PANTHER" id="PTHR33221">
    <property type="entry name" value="WINGED HELIX-TURN-HELIX TRANSCRIPTIONAL REGULATOR, RRF2 FAMILY"/>
    <property type="match status" value="1"/>
</dbReference>
<sequence>MMSANSRLTIAAHILAWMELDRRGGREVVTSEQIAGSVNTNPVVIRRCLGDLRKAGFVEARRGAGAGWSLVRDPESISLFDVHQAVEQGPLFGMHHTPPNEGCPVGYGIQPALRRVYGGLEEAVRQQLAQTSVADVLRDVLAQQR</sequence>
<dbReference type="RefSeq" id="WP_245878041.1">
    <property type="nucleotide sequence ID" value="NZ_CP109068.1"/>
</dbReference>
<dbReference type="Proteomes" id="UP000198282">
    <property type="component" value="Unassembled WGS sequence"/>
</dbReference>
<dbReference type="GO" id="GO:0003700">
    <property type="term" value="F:DNA-binding transcription factor activity"/>
    <property type="evidence" value="ECO:0007669"/>
    <property type="project" value="TreeGrafter"/>
</dbReference>